<dbReference type="GO" id="GO:0043175">
    <property type="term" value="F:RNA polymerase core enzyme binding"/>
    <property type="evidence" value="ECO:0007669"/>
    <property type="project" value="UniProtKB-UniRule"/>
</dbReference>
<protein>
    <recommendedName>
        <fullName evidence="12">RNA polymerase II subunit B1 CTD phosphatase RPAP2 homolog</fullName>
        <ecNumber evidence="12">3.1.3.16</ecNumber>
    </recommendedName>
</protein>
<evidence type="ECO:0000256" key="11">
    <source>
        <dbReference type="PROSITE-ProRule" id="PRU00812"/>
    </source>
</evidence>
<proteinExistence type="inferred from homology"/>
<name>A0A8J5MYA6_HOMAM</name>
<feature type="domain" description="RTR1-type" evidence="14">
    <location>
        <begin position="37"/>
        <end position="119"/>
    </location>
</feature>
<comment type="function">
    <text evidence="12">Putative RNA polymerase II subunit B1 C-terminal domain (CTD) phosphatase involved in RNA polymerase II transcription regulation.</text>
</comment>
<evidence type="ECO:0000256" key="8">
    <source>
        <dbReference type="ARBA" id="ARBA00023242"/>
    </source>
</evidence>
<sequence>NENLKVTSEVAKIAKTQAQKIFLNLIENTITPQAFIDQVRYIDSAVYDDVVTERAVIGLCGYPLCSKSFTDTFGDRVYIIRNNKVYDVTERRNYCSNVCFEASKIVRKQLATDPLYLRYSENTVIKDVKIPVSEHLEGLFGKLVDVTGGILNFEEEIGKKKKKPFTSVDEIALETLVLCSENEVKKDDSKEEESATNEKDINVQEDPQDTKKRIPETADSHSGSECERKVDRKEKVGKESEDPLASVYVVEQALREWMCFDSLRVVLGDNYVRGMLEHIGRTWDDFDTTSGLRLGIEAKAKYIAICRKLDHEEKEDSAELQSTDLENPQLRPNLPLPDYQQLQKDAKKQQLKVVSFLGGSEQYEESVSSQSETRGSLDSILEEGGSGVRGLSEGGNTQRPVQRKSKKANSKKNNEEVDIEGSTLPFIDNYSQVSWRQHIVEEKTSKFRQQILEVTDLDGREVRRLLKTLVATFDLSPHNITFKPRQWRLVTVILLKMLTVRYPVIMEALKGEQAANIQKTVLSGFDLDFEYCDRVLSYLTEIYYIISKNFKSKEGDQIQQNNDESEKVHETKRECNIDTRVHDSDTHLENIKSVSNQSTLFYDTRQESQTHVLENELENFSFKEQKPTDPAELD</sequence>
<dbReference type="PANTHER" id="PTHR14732">
    <property type="entry name" value="RNA POLYMERASE II SUBUNIT B1 CTD PHOSPHATASE RPAP2-RELATED"/>
    <property type="match status" value="1"/>
</dbReference>
<comment type="catalytic activity">
    <reaction evidence="10 12">
        <text>O-phospho-L-threonyl-[protein] + H2O = L-threonyl-[protein] + phosphate</text>
        <dbReference type="Rhea" id="RHEA:47004"/>
        <dbReference type="Rhea" id="RHEA-COMP:11060"/>
        <dbReference type="Rhea" id="RHEA-COMP:11605"/>
        <dbReference type="ChEBI" id="CHEBI:15377"/>
        <dbReference type="ChEBI" id="CHEBI:30013"/>
        <dbReference type="ChEBI" id="CHEBI:43474"/>
        <dbReference type="ChEBI" id="CHEBI:61977"/>
        <dbReference type="EC" id="3.1.3.16"/>
    </reaction>
</comment>
<dbReference type="InterPro" id="IPR007308">
    <property type="entry name" value="Rtr1/RPAP2_dom"/>
</dbReference>
<comment type="caution">
    <text evidence="15">The sequence shown here is derived from an EMBL/GenBank/DDBJ whole genome shotgun (WGS) entry which is preliminary data.</text>
</comment>
<dbReference type="PANTHER" id="PTHR14732:SF0">
    <property type="entry name" value="RNA POLYMERASE II SUBUNIT B1 CTD PHOSPHATASE RPAP2-RELATED"/>
    <property type="match status" value="1"/>
</dbReference>
<evidence type="ECO:0000256" key="9">
    <source>
        <dbReference type="ARBA" id="ARBA00047761"/>
    </source>
</evidence>
<evidence type="ECO:0000256" key="2">
    <source>
        <dbReference type="ARBA" id="ARBA00005676"/>
    </source>
</evidence>
<feature type="region of interest" description="Disordered" evidence="13">
    <location>
        <begin position="317"/>
        <end position="336"/>
    </location>
</feature>
<dbReference type="EC" id="3.1.3.16" evidence="12"/>
<comment type="similarity">
    <text evidence="2 11 12">Belongs to the RPAP2 family.</text>
</comment>
<accession>A0A8J5MYA6</accession>
<feature type="compositionally biased region" description="Basic and acidic residues" evidence="13">
    <location>
        <begin position="564"/>
        <end position="580"/>
    </location>
</feature>
<dbReference type="AlphaFoldDB" id="A0A8J5MYA6"/>
<dbReference type="Proteomes" id="UP000747542">
    <property type="component" value="Unassembled WGS sequence"/>
</dbReference>
<evidence type="ECO:0000256" key="5">
    <source>
        <dbReference type="ARBA" id="ARBA00022801"/>
    </source>
</evidence>
<evidence type="ECO:0000259" key="14">
    <source>
        <dbReference type="PROSITE" id="PS51479"/>
    </source>
</evidence>
<dbReference type="Pfam" id="PF04181">
    <property type="entry name" value="RPAP2_Rtr1"/>
    <property type="match status" value="1"/>
</dbReference>
<evidence type="ECO:0000256" key="3">
    <source>
        <dbReference type="ARBA" id="ARBA00022723"/>
    </source>
</evidence>
<evidence type="ECO:0000256" key="1">
    <source>
        <dbReference type="ARBA" id="ARBA00004123"/>
    </source>
</evidence>
<dbReference type="InterPro" id="IPR038534">
    <property type="entry name" value="Rtr1/RPAP2_sf"/>
</dbReference>
<comment type="catalytic activity">
    <reaction evidence="9 12">
        <text>O-phospho-L-seryl-[protein] + H2O = L-seryl-[protein] + phosphate</text>
        <dbReference type="Rhea" id="RHEA:20629"/>
        <dbReference type="Rhea" id="RHEA-COMP:9863"/>
        <dbReference type="Rhea" id="RHEA-COMP:11604"/>
        <dbReference type="ChEBI" id="CHEBI:15377"/>
        <dbReference type="ChEBI" id="CHEBI:29999"/>
        <dbReference type="ChEBI" id="CHEBI:43474"/>
        <dbReference type="ChEBI" id="CHEBI:83421"/>
        <dbReference type="EC" id="3.1.3.16"/>
    </reaction>
</comment>
<evidence type="ECO:0000256" key="7">
    <source>
        <dbReference type="ARBA" id="ARBA00022912"/>
    </source>
</evidence>
<dbReference type="GO" id="GO:0008420">
    <property type="term" value="F:RNA polymerase II CTD heptapeptide repeat phosphatase activity"/>
    <property type="evidence" value="ECO:0007669"/>
    <property type="project" value="UniProtKB-UniRule"/>
</dbReference>
<keyword evidence="3 12" id="KW-0479">Metal-binding</keyword>
<feature type="compositionally biased region" description="Basic residues" evidence="13">
    <location>
        <begin position="401"/>
        <end position="410"/>
    </location>
</feature>
<keyword evidence="7 12" id="KW-0904">Protein phosphatase</keyword>
<evidence type="ECO:0000313" key="15">
    <source>
        <dbReference type="EMBL" id="KAG7167524.1"/>
    </source>
</evidence>
<gene>
    <name evidence="15" type="primary">RPAP2-L</name>
    <name evidence="15" type="ORF">Hamer_G012991</name>
</gene>
<keyword evidence="4 12" id="KW-0863">Zinc-finger</keyword>
<keyword evidence="16" id="KW-1185">Reference proteome</keyword>
<comment type="subcellular location">
    <subcellularLocation>
        <location evidence="1 12">Nucleus</location>
    </subcellularLocation>
</comment>
<reference evidence="15" key="1">
    <citation type="journal article" date="2021" name="Sci. Adv.">
        <title>The American lobster genome reveals insights on longevity, neural, and immune adaptations.</title>
        <authorList>
            <person name="Polinski J.M."/>
            <person name="Zimin A.V."/>
            <person name="Clark K.F."/>
            <person name="Kohn A.B."/>
            <person name="Sadowski N."/>
            <person name="Timp W."/>
            <person name="Ptitsyn A."/>
            <person name="Khanna P."/>
            <person name="Romanova D.Y."/>
            <person name="Williams P."/>
            <person name="Greenwood S.J."/>
            <person name="Moroz L.L."/>
            <person name="Walt D.R."/>
            <person name="Bodnar A.G."/>
        </authorList>
    </citation>
    <scope>NUCLEOTIDE SEQUENCE</scope>
    <source>
        <strain evidence="15">GMGI-L3</strain>
    </source>
</reference>
<feature type="non-terminal residue" evidence="15">
    <location>
        <position position="1"/>
    </location>
</feature>
<keyword evidence="8 12" id="KW-0539">Nucleus</keyword>
<dbReference type="PROSITE" id="PS51479">
    <property type="entry name" value="ZF_RTR1"/>
    <property type="match status" value="1"/>
</dbReference>
<feature type="region of interest" description="Disordered" evidence="13">
    <location>
        <begin position="555"/>
        <end position="580"/>
    </location>
</feature>
<evidence type="ECO:0000256" key="12">
    <source>
        <dbReference type="RuleBase" id="RU367080"/>
    </source>
</evidence>
<feature type="region of interest" description="Disordered" evidence="13">
    <location>
        <begin position="364"/>
        <end position="417"/>
    </location>
</feature>
<evidence type="ECO:0000256" key="10">
    <source>
        <dbReference type="ARBA" id="ARBA00048336"/>
    </source>
</evidence>
<dbReference type="GO" id="GO:0005737">
    <property type="term" value="C:cytoplasm"/>
    <property type="evidence" value="ECO:0007669"/>
    <property type="project" value="TreeGrafter"/>
</dbReference>
<dbReference type="GO" id="GO:0008270">
    <property type="term" value="F:zinc ion binding"/>
    <property type="evidence" value="ECO:0007669"/>
    <property type="project" value="UniProtKB-KW"/>
</dbReference>
<organism evidence="15 16">
    <name type="scientific">Homarus americanus</name>
    <name type="common">American lobster</name>
    <dbReference type="NCBI Taxonomy" id="6706"/>
    <lineage>
        <taxon>Eukaryota</taxon>
        <taxon>Metazoa</taxon>
        <taxon>Ecdysozoa</taxon>
        <taxon>Arthropoda</taxon>
        <taxon>Crustacea</taxon>
        <taxon>Multicrustacea</taxon>
        <taxon>Malacostraca</taxon>
        <taxon>Eumalacostraca</taxon>
        <taxon>Eucarida</taxon>
        <taxon>Decapoda</taxon>
        <taxon>Pleocyemata</taxon>
        <taxon>Astacidea</taxon>
        <taxon>Nephropoidea</taxon>
        <taxon>Nephropidae</taxon>
        <taxon>Homarus</taxon>
    </lineage>
</organism>
<feature type="region of interest" description="Disordered" evidence="13">
    <location>
        <begin position="184"/>
        <end position="237"/>
    </location>
</feature>
<dbReference type="GO" id="GO:0005634">
    <property type="term" value="C:nucleus"/>
    <property type="evidence" value="ECO:0007669"/>
    <property type="project" value="UniProtKB-SubCell"/>
</dbReference>
<evidence type="ECO:0000256" key="6">
    <source>
        <dbReference type="ARBA" id="ARBA00022833"/>
    </source>
</evidence>
<evidence type="ECO:0000256" key="13">
    <source>
        <dbReference type="SAM" id="MobiDB-lite"/>
    </source>
</evidence>
<dbReference type="Gene3D" id="1.25.40.820">
    <property type="match status" value="1"/>
</dbReference>
<keyword evidence="6 12" id="KW-0862">Zinc</keyword>
<dbReference type="EMBL" id="JAHLQT010021643">
    <property type="protein sequence ID" value="KAG7167524.1"/>
    <property type="molecule type" value="Genomic_DNA"/>
</dbReference>
<evidence type="ECO:0000313" key="16">
    <source>
        <dbReference type="Proteomes" id="UP000747542"/>
    </source>
</evidence>
<evidence type="ECO:0000256" key="4">
    <source>
        <dbReference type="ARBA" id="ARBA00022771"/>
    </source>
</evidence>
<dbReference type="InterPro" id="IPR039693">
    <property type="entry name" value="Rtr1/RPAP2"/>
</dbReference>
<keyword evidence="5 12" id="KW-0378">Hydrolase</keyword>